<dbReference type="Gene3D" id="1.25.40.10">
    <property type="entry name" value="Tetratricopeptide repeat domain"/>
    <property type="match status" value="5"/>
</dbReference>
<dbReference type="Pfam" id="PF13432">
    <property type="entry name" value="TPR_16"/>
    <property type="match status" value="4"/>
</dbReference>
<evidence type="ECO:0000313" key="5">
    <source>
        <dbReference type="EMBL" id="OGG51056.1"/>
    </source>
</evidence>
<organism evidence="5 6">
    <name type="scientific">Handelsmanbacteria sp. (strain RIFCSPLOWO2_12_FULL_64_10)</name>
    <dbReference type="NCBI Taxonomy" id="1817868"/>
    <lineage>
        <taxon>Bacteria</taxon>
        <taxon>Candidatus Handelsmaniibacteriota</taxon>
    </lineage>
</organism>
<protein>
    <submittedName>
        <fullName evidence="5">Uncharacterized protein</fullName>
    </submittedName>
</protein>
<dbReference type="Pfam" id="PF13414">
    <property type="entry name" value="TPR_11"/>
    <property type="match status" value="1"/>
</dbReference>
<gene>
    <name evidence="5" type="ORF">A3F84_19060</name>
</gene>
<dbReference type="Pfam" id="PF14559">
    <property type="entry name" value="TPR_19"/>
    <property type="match status" value="2"/>
</dbReference>
<feature type="repeat" description="TPR" evidence="3">
    <location>
        <begin position="605"/>
        <end position="638"/>
    </location>
</feature>
<sequence>MKFIIALLLICPALAFAGEFHRVALLPFVWEGPTDRQSDAGEDPSTGSGQALAWAGDALAALVADRLAETGRVRLVDPSGARWVRGEGGDAGDAARLRGIGRRLRADLVAAGVCRRDGGKVQVVLYTMAVDLDLYRADGASADPEGLDRASGRVAQKVLAGLRVRLLPDRERRLFREGPKTREALRLYARAASARSGEERLGLLEQLARADDLWSDALVRLGDAYLAADRLREAEEAYRRAVILDPEHLLAANNIGVLRLREGRHDEAVAQFRKVCDFAPGFADAWYNLGLGHQGLGADSTAAGAYARALALDPAHLAARLNLGVLYARHGQYAEAVGHFEGVLRQEPGHLPARLNLASALEKRGAPDSAATVYEDILRLRPGEGRARAGLIDARLALAQRLLNQKRFAEAEAECRRAVALDSTHSRARLGLSLALSAGGDAEGGAQEAERAVALAPGDAALHLHLGNACQAARRMDRAAEAYREATRLDAGLEAAWRNMGAALIDAGRPAEAVEPLRRALALRPDAETHANLALAHANRGDYASAAKAYAQAIALKTDDATDRQFVARLHLRCGYAHALSGGPGSRDTSAAAFERAALLSPRPAEVWEEVGGFFERHGRPSDAAAAYRKAVGIDPGLTDARYRLGLLLDAAGDRASALAHLAEVARRGPVPREVWPALGALYDAQGDLLKAADAYERAAEHDPARAAIHRYNAGLLHLKRNDTEAARRDLRAALASDPHNALAHLMLARASAVAGYPGEAIDAYRKALALGLRPQDNVRPAAIRVEMASALKDARREEEAVEACRAALREDPQSGAAHGLLGDLYAGQGRYDLAVAEYEKALRSDPRRPSIYYALGRVCQQRGDRAQAVRYLRQYLAQGPGAEEAGRVAAAKAMIEELQKR</sequence>
<feature type="repeat" description="TPR" evidence="3">
    <location>
        <begin position="283"/>
        <end position="316"/>
    </location>
</feature>
<dbReference type="EMBL" id="MFKF01000195">
    <property type="protein sequence ID" value="OGG51056.1"/>
    <property type="molecule type" value="Genomic_DNA"/>
</dbReference>
<evidence type="ECO:0000256" key="2">
    <source>
        <dbReference type="ARBA" id="ARBA00022803"/>
    </source>
</evidence>
<name>A0A1F6CPE7_HANXR</name>
<dbReference type="InterPro" id="IPR051012">
    <property type="entry name" value="CellSynth/LPSAsmb/PSIAsmb"/>
</dbReference>
<dbReference type="PROSITE" id="PS50293">
    <property type="entry name" value="TPR_REGION"/>
    <property type="match status" value="1"/>
</dbReference>
<dbReference type="InterPro" id="IPR019734">
    <property type="entry name" value="TPR_rpt"/>
</dbReference>
<dbReference type="PROSITE" id="PS50005">
    <property type="entry name" value="TPR"/>
    <property type="match status" value="8"/>
</dbReference>
<keyword evidence="4" id="KW-0732">Signal</keyword>
<evidence type="ECO:0000256" key="4">
    <source>
        <dbReference type="SAM" id="SignalP"/>
    </source>
</evidence>
<dbReference type="PANTHER" id="PTHR45586:SF1">
    <property type="entry name" value="LIPOPOLYSACCHARIDE ASSEMBLY PROTEIN B"/>
    <property type="match status" value="1"/>
</dbReference>
<comment type="caution">
    <text evidence="5">The sequence shown here is derived from an EMBL/GenBank/DDBJ whole genome shotgun (WGS) entry which is preliminary data.</text>
</comment>
<feature type="signal peptide" evidence="4">
    <location>
        <begin position="1"/>
        <end position="17"/>
    </location>
</feature>
<dbReference type="Proteomes" id="UP000178606">
    <property type="component" value="Unassembled WGS sequence"/>
</dbReference>
<dbReference type="AlphaFoldDB" id="A0A1F6CPE7"/>
<feature type="repeat" description="TPR" evidence="3">
    <location>
        <begin position="317"/>
        <end position="350"/>
    </location>
</feature>
<feature type="repeat" description="TPR" evidence="3">
    <location>
        <begin position="708"/>
        <end position="741"/>
    </location>
</feature>
<dbReference type="SUPFAM" id="SSF48452">
    <property type="entry name" value="TPR-like"/>
    <property type="match status" value="3"/>
</dbReference>
<dbReference type="SMART" id="SM00028">
    <property type="entry name" value="TPR"/>
    <property type="match status" value="17"/>
</dbReference>
<dbReference type="PANTHER" id="PTHR45586">
    <property type="entry name" value="TPR REPEAT-CONTAINING PROTEIN PA4667"/>
    <property type="match status" value="1"/>
</dbReference>
<accession>A0A1F6CPE7</accession>
<dbReference type="InterPro" id="IPR011990">
    <property type="entry name" value="TPR-like_helical_dom_sf"/>
</dbReference>
<keyword evidence="2 3" id="KW-0802">TPR repeat</keyword>
<feature type="chain" id="PRO_5009523515" evidence="4">
    <location>
        <begin position="18"/>
        <end position="902"/>
    </location>
</feature>
<feature type="repeat" description="TPR" evidence="3">
    <location>
        <begin position="215"/>
        <end position="248"/>
    </location>
</feature>
<feature type="repeat" description="TPR" evidence="3">
    <location>
        <begin position="816"/>
        <end position="849"/>
    </location>
</feature>
<proteinExistence type="predicted"/>
<feature type="repeat" description="TPR" evidence="3">
    <location>
        <begin position="673"/>
        <end position="706"/>
    </location>
</feature>
<feature type="repeat" description="TPR" evidence="3">
    <location>
        <begin position="494"/>
        <end position="527"/>
    </location>
</feature>
<evidence type="ECO:0000313" key="6">
    <source>
        <dbReference type="Proteomes" id="UP000178606"/>
    </source>
</evidence>
<keyword evidence="1" id="KW-0677">Repeat</keyword>
<reference evidence="5 6" key="1">
    <citation type="journal article" date="2016" name="Nat. Commun.">
        <title>Thousands of microbial genomes shed light on interconnected biogeochemical processes in an aquifer system.</title>
        <authorList>
            <person name="Anantharaman K."/>
            <person name="Brown C.T."/>
            <person name="Hug L.A."/>
            <person name="Sharon I."/>
            <person name="Castelle C.J."/>
            <person name="Probst A.J."/>
            <person name="Thomas B.C."/>
            <person name="Singh A."/>
            <person name="Wilkins M.J."/>
            <person name="Karaoz U."/>
            <person name="Brodie E.L."/>
            <person name="Williams K.H."/>
            <person name="Hubbard S.S."/>
            <person name="Banfield J.F."/>
        </authorList>
    </citation>
    <scope>NUCLEOTIDE SEQUENCE [LARGE SCALE GENOMIC DNA]</scope>
    <source>
        <strain evidence="6">RIFCSPLOWO2_12_FULL_64_10</strain>
    </source>
</reference>
<evidence type="ECO:0000256" key="3">
    <source>
        <dbReference type="PROSITE-ProRule" id="PRU00339"/>
    </source>
</evidence>
<evidence type="ECO:0000256" key="1">
    <source>
        <dbReference type="ARBA" id="ARBA00022737"/>
    </source>
</evidence>